<dbReference type="InterPro" id="IPR050595">
    <property type="entry name" value="Bact_response_regulator"/>
</dbReference>
<keyword evidence="3" id="KW-0804">Transcription</keyword>
<keyword evidence="7" id="KW-1185">Reference proteome</keyword>
<keyword evidence="1 4" id="KW-0597">Phosphoprotein</keyword>
<evidence type="ECO:0000256" key="2">
    <source>
        <dbReference type="ARBA" id="ARBA00023015"/>
    </source>
</evidence>
<dbReference type="SUPFAM" id="SSF52172">
    <property type="entry name" value="CheY-like"/>
    <property type="match status" value="1"/>
</dbReference>
<dbReference type="InterPro" id="IPR001789">
    <property type="entry name" value="Sig_transdc_resp-reg_receiver"/>
</dbReference>
<organism evidence="6 7">
    <name type="scientific">Pseudolabrys taiwanensis</name>
    <dbReference type="NCBI Taxonomy" id="331696"/>
    <lineage>
        <taxon>Bacteria</taxon>
        <taxon>Pseudomonadati</taxon>
        <taxon>Pseudomonadota</taxon>
        <taxon>Alphaproteobacteria</taxon>
        <taxon>Hyphomicrobiales</taxon>
        <taxon>Xanthobacteraceae</taxon>
        <taxon>Pseudolabrys</taxon>
    </lineage>
</organism>
<dbReference type="PROSITE" id="PS50110">
    <property type="entry name" value="RESPONSE_REGULATORY"/>
    <property type="match status" value="1"/>
</dbReference>
<dbReference type="InterPro" id="IPR011006">
    <property type="entry name" value="CheY-like_superfamily"/>
</dbReference>
<dbReference type="Proteomes" id="UP000254889">
    <property type="component" value="Chromosome"/>
</dbReference>
<feature type="modified residue" description="4-aspartylphosphate" evidence="4">
    <location>
        <position position="58"/>
    </location>
</feature>
<dbReference type="OrthoDB" id="9786548at2"/>
<evidence type="ECO:0000256" key="3">
    <source>
        <dbReference type="ARBA" id="ARBA00023163"/>
    </source>
</evidence>
<dbReference type="Gene3D" id="3.40.50.2300">
    <property type="match status" value="1"/>
</dbReference>
<dbReference type="AlphaFoldDB" id="A0A345ZYH0"/>
<evidence type="ECO:0000313" key="7">
    <source>
        <dbReference type="Proteomes" id="UP000254889"/>
    </source>
</evidence>
<dbReference type="Pfam" id="PF00072">
    <property type="entry name" value="Response_reg"/>
    <property type="match status" value="1"/>
</dbReference>
<feature type="domain" description="Response regulatory" evidence="5">
    <location>
        <begin position="8"/>
        <end position="125"/>
    </location>
</feature>
<evidence type="ECO:0000313" key="6">
    <source>
        <dbReference type="EMBL" id="AXK81967.1"/>
    </source>
</evidence>
<dbReference type="KEGG" id="ptaw:DW352_16395"/>
<name>A0A345ZYH0_9HYPH</name>
<gene>
    <name evidence="6" type="ORF">DW352_16395</name>
</gene>
<dbReference type="GO" id="GO:0000160">
    <property type="term" value="P:phosphorelay signal transduction system"/>
    <property type="evidence" value="ECO:0007669"/>
    <property type="project" value="InterPro"/>
</dbReference>
<dbReference type="EMBL" id="CP031417">
    <property type="protein sequence ID" value="AXK81967.1"/>
    <property type="molecule type" value="Genomic_DNA"/>
</dbReference>
<dbReference type="RefSeq" id="WP_115692346.1">
    <property type="nucleotide sequence ID" value="NZ_CP031417.1"/>
</dbReference>
<sequence>MPIAAALKVLVVDDQNSVRQMTRITLEQIGVRHIHEAENGVQAMDTASTQPLDLIISDYNMPEMDGMELLRSVRGHPAARRIPFILVTGRGDRELVVKAAQAGANNYVVKPFTADILKTKIEQVVGRLS</sequence>
<keyword evidence="2" id="KW-0805">Transcription regulation</keyword>
<dbReference type="PANTHER" id="PTHR44591">
    <property type="entry name" value="STRESS RESPONSE REGULATOR PROTEIN 1"/>
    <property type="match status" value="1"/>
</dbReference>
<protein>
    <submittedName>
        <fullName evidence="6">Response regulator</fullName>
    </submittedName>
</protein>
<dbReference type="PANTHER" id="PTHR44591:SF3">
    <property type="entry name" value="RESPONSE REGULATORY DOMAIN-CONTAINING PROTEIN"/>
    <property type="match status" value="1"/>
</dbReference>
<evidence type="ECO:0000256" key="4">
    <source>
        <dbReference type="PROSITE-ProRule" id="PRU00169"/>
    </source>
</evidence>
<evidence type="ECO:0000259" key="5">
    <source>
        <dbReference type="PROSITE" id="PS50110"/>
    </source>
</evidence>
<reference evidence="6 7" key="1">
    <citation type="submission" date="2018-07" db="EMBL/GenBank/DDBJ databases">
        <authorList>
            <person name="Quirk P.G."/>
            <person name="Krulwich T.A."/>
        </authorList>
    </citation>
    <scope>NUCLEOTIDE SEQUENCE [LARGE SCALE GENOMIC DNA]</scope>
    <source>
        <strain evidence="6 7">CC-BB4</strain>
    </source>
</reference>
<accession>A0A345ZYH0</accession>
<proteinExistence type="predicted"/>
<dbReference type="SMART" id="SM00448">
    <property type="entry name" value="REC"/>
    <property type="match status" value="1"/>
</dbReference>
<evidence type="ECO:0000256" key="1">
    <source>
        <dbReference type="ARBA" id="ARBA00022553"/>
    </source>
</evidence>